<sequence length="366" mass="41688">MPATINNVKPILEEYFYLSLKCPLILLRQRCATSNKNTTTFVIQNPKGPKMEAIDHKMISVNGINMHIAEMGQGPIVLLIHGFPELWYSWRHQILYLAAHGYRAVVPDLRGYGDTTGAPVDDPTKFTTLHVVGDLVALIDSLGADKVFVVGHDWGAFIAWRLSLFRPDKVRAMVNLSVHFSPRNPRRKIVENFRAAYGDDHYVCKFQEPGEIEAVFASTGTTKVLKKFLTHRDPDPFYFPKDKPFGDAPIILPSWLSEEDVDYYTKKFDQTGFTGGINYYRCFDLNWELEAPWTDAKISVPVKFIVGDLDLVYNIPGVKEYLHKGGFQKYVPLLEEVVVIEGATHFITQEIPGKINKHIHDFLQKF</sequence>
<reference evidence="2" key="1">
    <citation type="journal article" date="2022" name="Mol. Ecol. Resour.">
        <title>The genomes of chicory, endive, great burdock and yacon provide insights into Asteraceae palaeo-polyploidization history and plant inulin production.</title>
        <authorList>
            <person name="Fan W."/>
            <person name="Wang S."/>
            <person name="Wang H."/>
            <person name="Wang A."/>
            <person name="Jiang F."/>
            <person name="Liu H."/>
            <person name="Zhao H."/>
            <person name="Xu D."/>
            <person name="Zhang Y."/>
        </authorList>
    </citation>
    <scope>NUCLEOTIDE SEQUENCE [LARGE SCALE GENOMIC DNA]</scope>
    <source>
        <strain evidence="2">cv. Niubang</strain>
    </source>
</reference>
<name>A0ACB9C1L4_ARCLA</name>
<evidence type="ECO:0000313" key="1">
    <source>
        <dbReference type="EMBL" id="KAI3728105.1"/>
    </source>
</evidence>
<protein>
    <submittedName>
        <fullName evidence="1">Uncharacterized protein</fullName>
    </submittedName>
</protein>
<reference evidence="1 2" key="2">
    <citation type="journal article" date="2022" name="Mol. Ecol. Resour.">
        <title>The genomes of chicory, endive, great burdock and yacon provide insights into Asteraceae paleo-polyploidization history and plant inulin production.</title>
        <authorList>
            <person name="Fan W."/>
            <person name="Wang S."/>
            <person name="Wang H."/>
            <person name="Wang A."/>
            <person name="Jiang F."/>
            <person name="Liu H."/>
            <person name="Zhao H."/>
            <person name="Xu D."/>
            <person name="Zhang Y."/>
        </authorList>
    </citation>
    <scope>NUCLEOTIDE SEQUENCE [LARGE SCALE GENOMIC DNA]</scope>
    <source>
        <strain evidence="2">cv. Niubang</strain>
    </source>
</reference>
<dbReference type="EMBL" id="CM042051">
    <property type="protein sequence ID" value="KAI3728105.1"/>
    <property type="molecule type" value="Genomic_DNA"/>
</dbReference>
<gene>
    <name evidence="1" type="ORF">L6452_16734</name>
</gene>
<keyword evidence="2" id="KW-1185">Reference proteome</keyword>
<organism evidence="1 2">
    <name type="scientific">Arctium lappa</name>
    <name type="common">Greater burdock</name>
    <name type="synonym">Lappa major</name>
    <dbReference type="NCBI Taxonomy" id="4217"/>
    <lineage>
        <taxon>Eukaryota</taxon>
        <taxon>Viridiplantae</taxon>
        <taxon>Streptophyta</taxon>
        <taxon>Embryophyta</taxon>
        <taxon>Tracheophyta</taxon>
        <taxon>Spermatophyta</taxon>
        <taxon>Magnoliopsida</taxon>
        <taxon>eudicotyledons</taxon>
        <taxon>Gunneridae</taxon>
        <taxon>Pentapetalae</taxon>
        <taxon>asterids</taxon>
        <taxon>campanulids</taxon>
        <taxon>Asterales</taxon>
        <taxon>Asteraceae</taxon>
        <taxon>Carduoideae</taxon>
        <taxon>Cardueae</taxon>
        <taxon>Arctiinae</taxon>
        <taxon>Arctium</taxon>
    </lineage>
</organism>
<accession>A0ACB9C1L4</accession>
<comment type="caution">
    <text evidence="1">The sequence shown here is derived from an EMBL/GenBank/DDBJ whole genome shotgun (WGS) entry which is preliminary data.</text>
</comment>
<proteinExistence type="predicted"/>
<dbReference type="Proteomes" id="UP001055879">
    <property type="component" value="Linkage Group LG05"/>
</dbReference>
<evidence type="ECO:0000313" key="2">
    <source>
        <dbReference type="Proteomes" id="UP001055879"/>
    </source>
</evidence>